<protein>
    <submittedName>
        <fullName evidence="1">Excreted virulence factor EspC, type VII ESX diderm</fullName>
    </submittedName>
</protein>
<proteinExistence type="predicted"/>
<name>A0A1H0Q9F2_MICTS</name>
<gene>
    <name evidence="1" type="ORF">SAMN04487788_2313</name>
</gene>
<dbReference type="Proteomes" id="UP000186456">
    <property type="component" value="Unassembled WGS sequence"/>
</dbReference>
<accession>A0A1H0Q9F2</accession>
<reference evidence="1 2" key="1">
    <citation type="submission" date="2016-10" db="EMBL/GenBank/DDBJ databases">
        <authorList>
            <person name="de Groot N.N."/>
        </authorList>
    </citation>
    <scope>NUCLEOTIDE SEQUENCE [LARGE SCALE GENOMIC DNA]</scope>
    <source>
        <strain evidence="1 2">StLB037</strain>
    </source>
</reference>
<dbReference type="EMBL" id="FNJN01000004">
    <property type="protein sequence ID" value="SDP13967.1"/>
    <property type="molecule type" value="Genomic_DNA"/>
</dbReference>
<evidence type="ECO:0000313" key="1">
    <source>
        <dbReference type="EMBL" id="SDP13967.1"/>
    </source>
</evidence>
<dbReference type="RefSeq" id="WP_074695761.1">
    <property type="nucleotide sequence ID" value="NZ_FNJN01000004.1"/>
</dbReference>
<dbReference type="AlphaFoldDB" id="A0A1H0Q9F2"/>
<sequence>MSAGDIRVDADLLHEHAARIEQLSGDAAQALSALQSISLSGGAFGVLCSWMVPPFSMATDAVGTAIRAGEDVIERTGEAVRGMASDFREFEDSVIDVVRSLEQGLGG</sequence>
<evidence type="ECO:0000313" key="2">
    <source>
        <dbReference type="Proteomes" id="UP000186456"/>
    </source>
</evidence>
<organism evidence="1 2">
    <name type="scientific">Microbacterium testaceum (strain StLB037)</name>
    <dbReference type="NCBI Taxonomy" id="979556"/>
    <lineage>
        <taxon>Bacteria</taxon>
        <taxon>Bacillati</taxon>
        <taxon>Actinomycetota</taxon>
        <taxon>Actinomycetes</taxon>
        <taxon>Micrococcales</taxon>
        <taxon>Microbacteriaceae</taxon>
        <taxon>Microbacterium</taxon>
    </lineage>
</organism>